<dbReference type="InterPro" id="IPR004761">
    <property type="entry name" value="Spore_GerAB"/>
</dbReference>
<evidence type="ECO:0000256" key="5">
    <source>
        <dbReference type="ARBA" id="ARBA00022692"/>
    </source>
</evidence>
<evidence type="ECO:0000313" key="10">
    <source>
        <dbReference type="Proteomes" id="UP000580568"/>
    </source>
</evidence>
<feature type="transmembrane region" description="Helical" evidence="8">
    <location>
        <begin position="79"/>
        <end position="104"/>
    </location>
</feature>
<feature type="transmembrane region" description="Helical" evidence="8">
    <location>
        <begin position="338"/>
        <end position="357"/>
    </location>
</feature>
<evidence type="ECO:0000256" key="3">
    <source>
        <dbReference type="ARBA" id="ARBA00022448"/>
    </source>
</evidence>
<dbReference type="PROSITE" id="PS51257">
    <property type="entry name" value="PROKAR_LIPOPROTEIN"/>
    <property type="match status" value="1"/>
</dbReference>
<reference evidence="9 10" key="1">
    <citation type="submission" date="2020-07" db="EMBL/GenBank/DDBJ databases">
        <title>A new beta-1,3-glucan-decomposing anaerobic bacterium isolated from anoxic soil subjected to biological soil disinfestation.</title>
        <authorList>
            <person name="Ueki A."/>
            <person name="Tonouchi A."/>
        </authorList>
    </citation>
    <scope>NUCLEOTIDE SEQUENCE [LARGE SCALE GENOMIC DNA]</scope>
    <source>
        <strain evidence="9 10">TW1</strain>
    </source>
</reference>
<feature type="transmembrane region" description="Helical" evidence="8">
    <location>
        <begin position="110"/>
        <end position="131"/>
    </location>
</feature>
<feature type="transmembrane region" description="Helical" evidence="8">
    <location>
        <begin position="185"/>
        <end position="205"/>
    </location>
</feature>
<evidence type="ECO:0000256" key="4">
    <source>
        <dbReference type="ARBA" id="ARBA00022544"/>
    </source>
</evidence>
<dbReference type="AlphaFoldDB" id="A0A6V8SIX6"/>
<proteinExistence type="inferred from homology"/>
<dbReference type="PANTHER" id="PTHR34975:SF2">
    <property type="entry name" value="SPORE GERMINATION PROTEIN A2"/>
    <property type="match status" value="1"/>
</dbReference>
<dbReference type="EMBL" id="BLZR01000001">
    <property type="protein sequence ID" value="GFP76522.1"/>
    <property type="molecule type" value="Genomic_DNA"/>
</dbReference>
<feature type="transmembrane region" description="Helical" evidence="8">
    <location>
        <begin position="143"/>
        <end position="163"/>
    </location>
</feature>
<feature type="transmembrane region" description="Helical" evidence="8">
    <location>
        <begin position="38"/>
        <end position="59"/>
    </location>
</feature>
<evidence type="ECO:0000313" key="9">
    <source>
        <dbReference type="EMBL" id="GFP76522.1"/>
    </source>
</evidence>
<feature type="transmembrane region" description="Helical" evidence="8">
    <location>
        <begin position="301"/>
        <end position="318"/>
    </location>
</feature>
<evidence type="ECO:0000256" key="8">
    <source>
        <dbReference type="SAM" id="Phobius"/>
    </source>
</evidence>
<evidence type="ECO:0000256" key="1">
    <source>
        <dbReference type="ARBA" id="ARBA00004141"/>
    </source>
</evidence>
<keyword evidence="6 8" id="KW-1133">Transmembrane helix</keyword>
<keyword evidence="7 8" id="KW-0472">Membrane</keyword>
<evidence type="ECO:0000256" key="6">
    <source>
        <dbReference type="ARBA" id="ARBA00022989"/>
    </source>
</evidence>
<evidence type="ECO:0008006" key="11">
    <source>
        <dbReference type="Google" id="ProtNLM"/>
    </source>
</evidence>
<dbReference type="Pfam" id="PF03845">
    <property type="entry name" value="Spore_permease"/>
    <property type="match status" value="1"/>
</dbReference>
<dbReference type="PANTHER" id="PTHR34975">
    <property type="entry name" value="SPORE GERMINATION PROTEIN A2"/>
    <property type="match status" value="1"/>
</dbReference>
<comment type="caution">
    <text evidence="9">The sequence shown here is derived from an EMBL/GenBank/DDBJ whole genome shotgun (WGS) entry which is preliminary data.</text>
</comment>
<comment type="similarity">
    <text evidence="2">Belongs to the amino acid-polyamine-organocation (APC) superfamily. Spore germination protein (SGP) (TC 2.A.3.9) family.</text>
</comment>
<dbReference type="GO" id="GO:0016020">
    <property type="term" value="C:membrane"/>
    <property type="evidence" value="ECO:0007669"/>
    <property type="project" value="UniProtKB-SubCell"/>
</dbReference>
<feature type="transmembrane region" description="Helical" evidence="8">
    <location>
        <begin position="217"/>
        <end position="238"/>
    </location>
</feature>
<keyword evidence="4" id="KW-0309">Germination</keyword>
<accession>A0A6V8SIX6</accession>
<keyword evidence="10" id="KW-1185">Reference proteome</keyword>
<feature type="transmembrane region" description="Helical" evidence="8">
    <location>
        <begin position="269"/>
        <end position="289"/>
    </location>
</feature>
<protein>
    <recommendedName>
        <fullName evidence="11">Spore germination protein (Amino acid permease)</fullName>
    </recommendedName>
</protein>
<gene>
    <name evidence="9" type="ORF">bsdtw1_02625</name>
</gene>
<name>A0A6V8SIX6_9CLOT</name>
<dbReference type="Proteomes" id="UP000580568">
    <property type="component" value="Unassembled WGS sequence"/>
</dbReference>
<dbReference type="GO" id="GO:0009847">
    <property type="term" value="P:spore germination"/>
    <property type="evidence" value="ECO:0007669"/>
    <property type="project" value="InterPro"/>
</dbReference>
<evidence type="ECO:0000256" key="7">
    <source>
        <dbReference type="ARBA" id="ARBA00023136"/>
    </source>
</evidence>
<dbReference type="RefSeq" id="WP_183277945.1">
    <property type="nucleotide sequence ID" value="NZ_BLZR01000001.1"/>
</dbReference>
<keyword evidence="5 8" id="KW-0812">Transmembrane</keyword>
<keyword evidence="3" id="KW-0813">Transport</keyword>
<organism evidence="9 10">
    <name type="scientific">Clostridium fungisolvens</name>
    <dbReference type="NCBI Taxonomy" id="1604897"/>
    <lineage>
        <taxon>Bacteria</taxon>
        <taxon>Bacillati</taxon>
        <taxon>Bacillota</taxon>
        <taxon>Clostridia</taxon>
        <taxon>Eubacteriales</taxon>
        <taxon>Clostridiaceae</taxon>
        <taxon>Clostridium</taxon>
    </lineage>
</organism>
<evidence type="ECO:0000256" key="2">
    <source>
        <dbReference type="ARBA" id="ARBA00007998"/>
    </source>
</evidence>
<comment type="subcellular location">
    <subcellularLocation>
        <location evidence="1">Membrane</location>
        <topology evidence="1">Multi-pass membrane protein</topology>
    </subcellularLocation>
</comment>
<feature type="transmembrane region" description="Helical" evidence="8">
    <location>
        <begin position="12"/>
        <end position="32"/>
    </location>
</feature>
<sequence length="367" mass="41950">MKYDMFTKEQIIFLTFASGCSNIAFNFTWAVYLCGRSSWIALAIGILLTIPFTLAILYLSKGYPKCSIFDIIQIKFGKFIYIIIVTINLAINIVLAVTILNFLAGTIKIYFLQLTPIWIIIIINIILAFLFVNNKILLFGRTVELLTIWYVINYFTGFSLSFFQEFDFRNIYPIFDTTLLKFGEAVLFSFCSSAEILLFVIVVGGHMPQTAGCKKSIIKGILLWSFILPLAEFIMQGISGTELLLSTSSAGVEISRSIFFGDFLRGLEVFILVTYQLICIMRLSLYLYCSWIPIKKIFNKRYSVIILLLISLVIFVLSTRLDSYNKAFFISLFMEYYVVFPFVLVVIVFTFLGTLIIKRGSGSYEKE</sequence>